<evidence type="ECO:0000256" key="4">
    <source>
        <dbReference type="ARBA" id="ARBA00006641"/>
    </source>
</evidence>
<keyword evidence="13" id="KW-1185">Reference proteome</keyword>
<proteinExistence type="inferred from homology"/>
<dbReference type="InterPro" id="IPR033694">
    <property type="entry name" value="PGPEP1_Cys_AS"/>
</dbReference>
<feature type="active site" evidence="9">
    <location>
        <position position="180"/>
    </location>
</feature>
<dbReference type="SUPFAM" id="SSF53182">
    <property type="entry name" value="Pyrrolidone carboxyl peptidase (pyroglutamate aminopeptidase)"/>
    <property type="match status" value="1"/>
</dbReference>
<comment type="catalytic activity">
    <reaction evidence="1 9 10">
        <text>Release of an N-terminal pyroglutamyl group from a polypeptide, the second amino acid generally not being Pro.</text>
        <dbReference type="EC" id="3.4.19.3"/>
    </reaction>
</comment>
<dbReference type="EC" id="3.4.19.3" evidence="9"/>
<dbReference type="AlphaFoldDB" id="A0A1L1PI20"/>
<dbReference type="PANTHER" id="PTHR23402">
    <property type="entry name" value="PROTEASE FAMILY C15 PYROGLUTAMYL-PEPTIDASE I-RELATED"/>
    <property type="match status" value="1"/>
</dbReference>
<protein>
    <recommendedName>
        <fullName evidence="9">Pyrrolidone-carboxylate peptidase</fullName>
        <ecNumber evidence="9">3.4.19.3</ecNumber>
    </recommendedName>
    <alternativeName>
        <fullName evidence="9">5-oxoprolyl-peptidase</fullName>
    </alternativeName>
    <alternativeName>
        <fullName evidence="9">Pyroglutamyl-peptidase I</fullName>
        <shortName evidence="9">PGP-I</shortName>
        <shortName evidence="9">Pyrase</shortName>
    </alternativeName>
</protein>
<evidence type="ECO:0000256" key="8">
    <source>
        <dbReference type="ARBA" id="ARBA00022807"/>
    </source>
</evidence>
<name>A0A1L1PI20_HYDIT</name>
<dbReference type="HAMAP" id="MF_00417">
    <property type="entry name" value="Pyrrolid_peptidase"/>
    <property type="match status" value="1"/>
</dbReference>
<dbReference type="NCBIfam" id="NF009676">
    <property type="entry name" value="PRK13197.1"/>
    <property type="match status" value="1"/>
</dbReference>
<evidence type="ECO:0000256" key="3">
    <source>
        <dbReference type="ARBA" id="ARBA00004496"/>
    </source>
</evidence>
<feature type="active site" evidence="9 10">
    <location>
        <position position="91"/>
    </location>
</feature>
<dbReference type="InterPro" id="IPR016125">
    <property type="entry name" value="Peptidase_C15-like"/>
</dbReference>
<feature type="active site" evidence="9 11">
    <location>
        <position position="154"/>
    </location>
</feature>
<reference evidence="13" key="1">
    <citation type="submission" date="2014-11" db="EMBL/GenBank/DDBJ databases">
        <title>Draft genome sequence of Hydrogenophaga intermedia S1.</title>
        <authorList>
            <person name="Gan H.M."/>
            <person name="Chew T.H."/>
            <person name="Stolz A."/>
        </authorList>
    </citation>
    <scope>NUCLEOTIDE SEQUENCE [LARGE SCALE GENOMIC DNA]</scope>
    <source>
        <strain evidence="13">S1</strain>
    </source>
</reference>
<comment type="subunit">
    <text evidence="9">Homotetramer.</text>
</comment>
<dbReference type="PROSITE" id="PS01334">
    <property type="entry name" value="PYRASE_CYS"/>
    <property type="match status" value="1"/>
</dbReference>
<dbReference type="EMBL" id="CCAE010000023">
    <property type="protein sequence ID" value="CDN88434.1"/>
    <property type="molecule type" value="Genomic_DNA"/>
</dbReference>
<evidence type="ECO:0000256" key="9">
    <source>
        <dbReference type="HAMAP-Rule" id="MF_00417"/>
    </source>
</evidence>
<dbReference type="CDD" id="cd00501">
    <property type="entry name" value="Peptidase_C15"/>
    <property type="match status" value="1"/>
</dbReference>
<gene>
    <name evidence="9 12" type="primary">pcp</name>
    <name evidence="12" type="ORF">BN948_02868</name>
</gene>
<dbReference type="GO" id="GO:0005829">
    <property type="term" value="C:cytosol"/>
    <property type="evidence" value="ECO:0007669"/>
    <property type="project" value="InterPro"/>
</dbReference>
<evidence type="ECO:0000256" key="5">
    <source>
        <dbReference type="ARBA" id="ARBA00022490"/>
    </source>
</evidence>
<dbReference type="InterPro" id="IPR029762">
    <property type="entry name" value="PGP-I_bact-type"/>
</dbReference>
<keyword evidence="8 9" id="KW-0788">Thiol protease</keyword>
<evidence type="ECO:0000313" key="13">
    <source>
        <dbReference type="Proteomes" id="UP000028878"/>
    </source>
</evidence>
<dbReference type="NCBIfam" id="TIGR00504">
    <property type="entry name" value="pyro_pdase"/>
    <property type="match status" value="1"/>
</dbReference>
<dbReference type="FunFam" id="3.40.630.20:FF:000001">
    <property type="entry name" value="Pyrrolidone-carboxylate peptidase"/>
    <property type="match status" value="1"/>
</dbReference>
<dbReference type="PIRSF" id="PIRSF015592">
    <property type="entry name" value="Prld-crbxl_pptds"/>
    <property type="match status" value="1"/>
</dbReference>
<dbReference type="GO" id="GO:0006508">
    <property type="term" value="P:proteolysis"/>
    <property type="evidence" value="ECO:0007669"/>
    <property type="project" value="UniProtKB-KW"/>
</dbReference>
<keyword evidence="7 9" id="KW-0378">Hydrolase</keyword>
<evidence type="ECO:0000256" key="7">
    <source>
        <dbReference type="ARBA" id="ARBA00022801"/>
    </source>
</evidence>
<comment type="similarity">
    <text evidence="4 9">Belongs to the peptidase C15 family.</text>
</comment>
<dbReference type="InterPro" id="IPR033693">
    <property type="entry name" value="PGPEP1_Glu_AS"/>
</dbReference>
<organism evidence="12 13">
    <name type="scientific">Hydrogenophaga intermedia</name>
    <dbReference type="NCBI Taxonomy" id="65786"/>
    <lineage>
        <taxon>Bacteria</taxon>
        <taxon>Pseudomonadati</taxon>
        <taxon>Pseudomonadota</taxon>
        <taxon>Betaproteobacteria</taxon>
        <taxon>Burkholderiales</taxon>
        <taxon>Comamonadaceae</taxon>
        <taxon>Hydrogenophaga</taxon>
    </lineage>
</organism>
<dbReference type="Pfam" id="PF01470">
    <property type="entry name" value="Peptidase_C15"/>
    <property type="match status" value="1"/>
</dbReference>
<evidence type="ECO:0000256" key="11">
    <source>
        <dbReference type="PROSITE-ProRule" id="PRU10077"/>
    </source>
</evidence>
<dbReference type="PROSITE" id="PS01333">
    <property type="entry name" value="PYRASE_GLU"/>
    <property type="match status" value="1"/>
</dbReference>
<sequence>MPARQRPTSPPSPTVLLTGFDPFGGASVNPSWQAVQALHGEHLLDHAVVAAQLPTVFGESLRCLTALLDEHRPALVICVGQAGGRGAISLERVAINVDDAPIADNAGGQPIDTPVRPGAPAAYFTGLPIKAMLAELRAAGIAAEVSQTAGTFVCNHVFYGLMRTLATRRTLRHTRGGFVHVPWLPEQGTPSMALDDIVRGLRLAVQCALRVRQDEALAAGATH</sequence>
<evidence type="ECO:0000256" key="10">
    <source>
        <dbReference type="PROSITE-ProRule" id="PRU10076"/>
    </source>
</evidence>
<accession>A0A1L1PI20</accession>
<dbReference type="Gene3D" id="3.40.630.20">
    <property type="entry name" value="Peptidase C15, pyroglutamyl peptidase I-like"/>
    <property type="match status" value="1"/>
</dbReference>
<dbReference type="GO" id="GO:0016920">
    <property type="term" value="F:pyroglutamyl-peptidase activity"/>
    <property type="evidence" value="ECO:0007669"/>
    <property type="project" value="UniProtKB-UniRule"/>
</dbReference>
<dbReference type="InterPro" id="IPR000816">
    <property type="entry name" value="Peptidase_C15"/>
</dbReference>
<dbReference type="Proteomes" id="UP000028878">
    <property type="component" value="Unassembled WGS sequence"/>
</dbReference>
<evidence type="ECO:0000256" key="1">
    <source>
        <dbReference type="ARBA" id="ARBA00001770"/>
    </source>
</evidence>
<keyword evidence="5 9" id="KW-0963">Cytoplasm</keyword>
<comment type="function">
    <text evidence="2 9">Removes 5-oxoproline from various penultimate amino acid residues except L-proline.</text>
</comment>
<dbReference type="PRINTS" id="PR00706">
    <property type="entry name" value="PYROGLUPTASE"/>
</dbReference>
<keyword evidence="6 9" id="KW-0645">Protease</keyword>
<comment type="subcellular location">
    <subcellularLocation>
        <location evidence="3 9">Cytoplasm</location>
    </subcellularLocation>
</comment>
<evidence type="ECO:0000256" key="2">
    <source>
        <dbReference type="ARBA" id="ARBA00002280"/>
    </source>
</evidence>
<dbReference type="RefSeq" id="WP_009516843.1">
    <property type="nucleotide sequence ID" value="NZ_CCAE010000023.1"/>
</dbReference>
<evidence type="ECO:0000256" key="6">
    <source>
        <dbReference type="ARBA" id="ARBA00022670"/>
    </source>
</evidence>
<dbReference type="InterPro" id="IPR036440">
    <property type="entry name" value="Peptidase_C15-like_sf"/>
</dbReference>
<evidence type="ECO:0000313" key="12">
    <source>
        <dbReference type="EMBL" id="CDN88434.1"/>
    </source>
</evidence>
<dbReference type="PANTHER" id="PTHR23402:SF1">
    <property type="entry name" value="PYROGLUTAMYL-PEPTIDASE I"/>
    <property type="match status" value="1"/>
</dbReference>